<proteinExistence type="predicted"/>
<protein>
    <recommendedName>
        <fullName evidence="3">Fibronectin type-III domain-containing protein</fullName>
    </recommendedName>
</protein>
<feature type="domain" description="Fibronectin type-III" evidence="3">
    <location>
        <begin position="790"/>
        <end position="876"/>
    </location>
</feature>
<dbReference type="PROSITE" id="PS50853">
    <property type="entry name" value="FN3"/>
    <property type="match status" value="4"/>
</dbReference>
<evidence type="ECO:0000259" key="3">
    <source>
        <dbReference type="PROSITE" id="PS50853"/>
    </source>
</evidence>
<dbReference type="CDD" id="cd00063">
    <property type="entry name" value="FN3"/>
    <property type="match status" value="2"/>
</dbReference>
<dbReference type="InterPro" id="IPR036116">
    <property type="entry name" value="FN3_sf"/>
</dbReference>
<evidence type="ECO:0000256" key="1">
    <source>
        <dbReference type="ARBA" id="ARBA00022729"/>
    </source>
</evidence>
<dbReference type="SUPFAM" id="SSF69318">
    <property type="entry name" value="Integrin alpha N-terminal domain"/>
    <property type="match status" value="1"/>
</dbReference>
<keyword evidence="2" id="KW-1133">Transmembrane helix</keyword>
<reference evidence="5" key="1">
    <citation type="submission" date="2017-09" db="EMBL/GenBank/DDBJ databases">
        <title>Depth-based differentiation of microbial function through sediment-hosted aquifers and enrichment of novel symbionts in the deep terrestrial subsurface.</title>
        <authorList>
            <person name="Probst A.J."/>
            <person name="Ladd B."/>
            <person name="Jarett J.K."/>
            <person name="Geller-Mcgrath D.E."/>
            <person name="Sieber C.M.K."/>
            <person name="Emerson J.B."/>
            <person name="Anantharaman K."/>
            <person name="Thomas B.C."/>
            <person name="Malmstrom R."/>
            <person name="Stieglmeier M."/>
            <person name="Klingl A."/>
            <person name="Woyke T."/>
            <person name="Ryan C.M."/>
            <person name="Banfield J.F."/>
        </authorList>
    </citation>
    <scope>NUCLEOTIDE SEQUENCE [LARGE SCALE GENOMIC DNA]</scope>
</reference>
<dbReference type="PANTHER" id="PTHR46580:SF4">
    <property type="entry name" value="ATP_GTP-BINDING PROTEIN"/>
    <property type="match status" value="1"/>
</dbReference>
<dbReference type="Pfam" id="PF13517">
    <property type="entry name" value="FG-GAP_3"/>
    <property type="match status" value="3"/>
</dbReference>
<evidence type="ECO:0000313" key="5">
    <source>
        <dbReference type="Proteomes" id="UP000231453"/>
    </source>
</evidence>
<feature type="domain" description="Fibronectin type-III" evidence="3">
    <location>
        <begin position="877"/>
        <end position="966"/>
    </location>
</feature>
<dbReference type="InterPro" id="IPR013783">
    <property type="entry name" value="Ig-like_fold"/>
</dbReference>
<evidence type="ECO:0000256" key="2">
    <source>
        <dbReference type="SAM" id="Phobius"/>
    </source>
</evidence>
<gene>
    <name evidence="4" type="ORF">COX80_00815</name>
</gene>
<dbReference type="Pfam" id="PF00041">
    <property type="entry name" value="fn3"/>
    <property type="match status" value="3"/>
</dbReference>
<dbReference type="PANTHER" id="PTHR46580">
    <property type="entry name" value="SENSOR KINASE-RELATED"/>
    <property type="match status" value="1"/>
</dbReference>
<dbReference type="SMART" id="SM00060">
    <property type="entry name" value="FN3"/>
    <property type="match status" value="4"/>
</dbReference>
<feature type="transmembrane region" description="Helical" evidence="2">
    <location>
        <begin position="103"/>
        <end position="127"/>
    </location>
</feature>
<dbReference type="InterPro" id="IPR013517">
    <property type="entry name" value="FG-GAP"/>
</dbReference>
<dbReference type="InterPro" id="IPR028994">
    <property type="entry name" value="Integrin_alpha_N"/>
</dbReference>
<sequence length="1306" mass="140262">MSLEEKKNSQENYDWYITDEKFQKYWLWHGLFNSKETLKNSPNFIVNRKQIAYLQRQIVISYFKNFFLFPLYVLKLLSPWYLKGKNDVGKNLKNIVKNKEFKPLRFAVLSQTILIIIFVLLGFFILFRYPDTSNATALFANAVDYTTGTNPYSVVAADFDGDGNSDLAVTNQGANTVSVFINNGDGTFAIKVDYGTGTTPTMVQAEDLNGDTYKDLALVNEGGNLSVLMNNGDGTFATKVDYVAGTTPYAVAISDLNGDTYKDIAVANENTNNISIFINNGDGTFAGSQSYGADSGPYSIALGDINGDTYPDVVAANQLSTTISVLLNNGDGTFAKSTNYTAGANPYSVVMDNFDNDAYLDLAVSTGDNTVAIFINDGTGLFPSRVDYGVAAIPYHLGADDLDNDGDKDLTIGYFGQSYIATLLNNGDGTFALAVDYPTGGDAVSVAISDLDNDGDKDLAVANYSSTTLSILLNQTIPPNAAPTVGPLTVASSTDGSGNISISTTVDDSNLNDLNISYYYDTSTTTCALTATTTISNSISSSFGSPVVNNANSTGQVTGVITDAGANTVGAIWNSKIDLPDANGDYCIIVYAYDGAVTSTVATTTVTLDNTSPPTQDFTSFTLASSSISLAWDSPADPNDLGSFTVSSTVGSSVNTTSTSYTYEPLTPNTLYYFQLKLSDDYGNNNGFSAVTSTYTNSAIPLNLSATAMDSETIALSWDANNNPVGTVYKIYNATSRTYPGTTTSTSYNVTGLTAETSYSFRVSAQYFSNSATYSFDSNTASATTLAPSAPTTPSVSDFSNFSSSAFDVSWGATDNTAYYIVSSTASVETATTSATSYSLSDLSPNTLYSVQVKAHDGGSQTSDYSVVTSTYSNSAVPLSVSGSANGQTSIILSWATNNNPTGTVYEVYNVSNDTVVGTTTDTTYYVKNLLADTSYQFKVRSQYLRDSSLYSSYSVSSQPVNTSRISSMITLNLKVAEDPTSFAFPGGNSHTAQLSNITSGAGKIVFHSNTVEVTLSAGQSQNIDLSGNGHNDTNVIMNYVGADLANLSLIALSQGGGAITNVVPKVSSEATKAVVINNGDTSTNIRKVELKFNVTGAELMAISNDVDFSQISFESYGLSKLWTLSEGNGLKTVFVKFRSKEGGTIVYSDTIELTGQSFFDPNALVDVLNDSSSIKCNLITRKPYKSKTSNGVYYITDNCTKRAFKNPNIYFSHFASWSEVLITSDKILESISNDIVGFMNFGNRLFLKEKTLVKSSNNPKVYLIQDEQKRWIKDEETFLKLKYNWSDILEVDSYVLDKYPDGNIL</sequence>
<dbReference type="SUPFAM" id="SSF49265">
    <property type="entry name" value="Fibronectin type III"/>
    <property type="match status" value="2"/>
</dbReference>
<keyword evidence="1" id="KW-0732">Signal</keyword>
<dbReference type="Gene3D" id="2.30.30.100">
    <property type="match status" value="4"/>
</dbReference>
<name>A0A2M7VBS3_9BACT</name>
<evidence type="ECO:0000313" key="4">
    <source>
        <dbReference type="EMBL" id="PIZ96647.1"/>
    </source>
</evidence>
<dbReference type="InterPro" id="IPR003961">
    <property type="entry name" value="FN3_dom"/>
</dbReference>
<feature type="domain" description="Fibronectin type-III" evidence="3">
    <location>
        <begin position="700"/>
        <end position="788"/>
    </location>
</feature>
<keyword evidence="2" id="KW-0812">Transmembrane</keyword>
<accession>A0A2M7VBS3</accession>
<feature type="domain" description="Fibronectin type-III" evidence="3">
    <location>
        <begin position="614"/>
        <end position="699"/>
    </location>
</feature>
<comment type="caution">
    <text evidence="4">The sequence shown here is derived from an EMBL/GenBank/DDBJ whole genome shotgun (WGS) entry which is preliminary data.</text>
</comment>
<dbReference type="Proteomes" id="UP000231453">
    <property type="component" value="Unassembled WGS sequence"/>
</dbReference>
<organism evidence="4 5">
    <name type="scientific">Candidatus Magasanikbacteria bacterium CG_4_10_14_0_2_um_filter_33_14</name>
    <dbReference type="NCBI Taxonomy" id="1974636"/>
    <lineage>
        <taxon>Bacteria</taxon>
        <taxon>Candidatus Magasanikiibacteriota</taxon>
    </lineage>
</organism>
<dbReference type="EMBL" id="PFPL01000013">
    <property type="protein sequence ID" value="PIZ96647.1"/>
    <property type="molecule type" value="Genomic_DNA"/>
</dbReference>
<dbReference type="Gene3D" id="2.60.40.10">
    <property type="entry name" value="Immunoglobulins"/>
    <property type="match status" value="4"/>
</dbReference>
<keyword evidence="2" id="KW-0472">Membrane</keyword>